<dbReference type="Proteomes" id="UP001054889">
    <property type="component" value="Unassembled WGS sequence"/>
</dbReference>
<reference evidence="1" key="1">
    <citation type="journal article" date="2018" name="DNA Res.">
        <title>Multiple hybrid de novo genome assembly of finger millet, an orphan allotetraploid crop.</title>
        <authorList>
            <person name="Hatakeyama M."/>
            <person name="Aluri S."/>
            <person name="Balachadran M.T."/>
            <person name="Sivarajan S.R."/>
            <person name="Patrignani A."/>
            <person name="Gruter S."/>
            <person name="Poveda L."/>
            <person name="Shimizu-Inatsugi R."/>
            <person name="Baeten J."/>
            <person name="Francoijs K.J."/>
            <person name="Nataraja K.N."/>
            <person name="Reddy Y.A.N."/>
            <person name="Phadnis S."/>
            <person name="Ravikumar R.L."/>
            <person name="Schlapbach R."/>
            <person name="Sreeman S.M."/>
            <person name="Shimizu K.K."/>
        </authorList>
    </citation>
    <scope>NUCLEOTIDE SEQUENCE</scope>
</reference>
<organism evidence="1 2">
    <name type="scientific">Eleusine coracana subsp. coracana</name>
    <dbReference type="NCBI Taxonomy" id="191504"/>
    <lineage>
        <taxon>Eukaryota</taxon>
        <taxon>Viridiplantae</taxon>
        <taxon>Streptophyta</taxon>
        <taxon>Embryophyta</taxon>
        <taxon>Tracheophyta</taxon>
        <taxon>Spermatophyta</taxon>
        <taxon>Magnoliopsida</taxon>
        <taxon>Liliopsida</taxon>
        <taxon>Poales</taxon>
        <taxon>Poaceae</taxon>
        <taxon>PACMAD clade</taxon>
        <taxon>Chloridoideae</taxon>
        <taxon>Cynodonteae</taxon>
        <taxon>Eleusininae</taxon>
        <taxon>Eleusine</taxon>
    </lineage>
</organism>
<reference evidence="1" key="2">
    <citation type="submission" date="2021-12" db="EMBL/GenBank/DDBJ databases">
        <title>Resequencing data analysis of finger millet.</title>
        <authorList>
            <person name="Hatakeyama M."/>
            <person name="Aluri S."/>
            <person name="Balachadran M.T."/>
            <person name="Sivarajan S.R."/>
            <person name="Poveda L."/>
            <person name="Shimizu-Inatsugi R."/>
            <person name="Schlapbach R."/>
            <person name="Sreeman S.M."/>
            <person name="Shimizu K.K."/>
        </authorList>
    </citation>
    <scope>NUCLEOTIDE SEQUENCE</scope>
</reference>
<proteinExistence type="predicted"/>
<protein>
    <submittedName>
        <fullName evidence="1">Uncharacterized protein</fullName>
    </submittedName>
</protein>
<sequence length="113" mass="13321">MAHCLWDSYEVHNKIHLAKWELVTLKKEYGGLSIPNLRDLNLCLLGTSVKRLMTNDNRIWKDLIQRKYLPNAVNIFEATDRVSSPYWKDILWAAKAVKFGYRWVVGNGRKIRF</sequence>
<dbReference type="EMBL" id="BQKI01000002">
    <property type="protein sequence ID" value="GJM88508.1"/>
    <property type="molecule type" value="Genomic_DNA"/>
</dbReference>
<name>A0AAV5BSC6_ELECO</name>
<dbReference type="AlphaFoldDB" id="A0AAV5BSC6"/>
<evidence type="ECO:0000313" key="1">
    <source>
        <dbReference type="EMBL" id="GJM88508.1"/>
    </source>
</evidence>
<gene>
    <name evidence="1" type="primary">ga04579</name>
    <name evidence="1" type="ORF">PR202_ga04579</name>
</gene>
<comment type="caution">
    <text evidence="1">The sequence shown here is derived from an EMBL/GenBank/DDBJ whole genome shotgun (WGS) entry which is preliminary data.</text>
</comment>
<evidence type="ECO:0000313" key="2">
    <source>
        <dbReference type="Proteomes" id="UP001054889"/>
    </source>
</evidence>
<accession>A0AAV5BSC6</accession>
<keyword evidence="2" id="KW-1185">Reference proteome</keyword>